<feature type="compositionally biased region" description="Low complexity" evidence="2">
    <location>
        <begin position="803"/>
        <end position="813"/>
    </location>
</feature>
<feature type="region of interest" description="Disordered" evidence="2">
    <location>
        <begin position="1218"/>
        <end position="1251"/>
    </location>
</feature>
<feature type="compositionally biased region" description="Low complexity" evidence="2">
    <location>
        <begin position="980"/>
        <end position="989"/>
    </location>
</feature>
<feature type="region of interest" description="Disordered" evidence="2">
    <location>
        <begin position="968"/>
        <end position="989"/>
    </location>
</feature>
<organism evidence="5 6">
    <name type="scientific">Coemansia spiralis</name>
    <dbReference type="NCBI Taxonomy" id="417178"/>
    <lineage>
        <taxon>Eukaryota</taxon>
        <taxon>Fungi</taxon>
        <taxon>Fungi incertae sedis</taxon>
        <taxon>Zoopagomycota</taxon>
        <taxon>Kickxellomycotina</taxon>
        <taxon>Kickxellomycetes</taxon>
        <taxon>Kickxellales</taxon>
        <taxon>Kickxellaceae</taxon>
        <taxon>Coemansia</taxon>
    </lineage>
</organism>
<dbReference type="GO" id="GO:0005737">
    <property type="term" value="C:cytoplasm"/>
    <property type="evidence" value="ECO:0007669"/>
    <property type="project" value="TreeGrafter"/>
</dbReference>
<feature type="compositionally biased region" description="Low complexity" evidence="2">
    <location>
        <begin position="85"/>
        <end position="94"/>
    </location>
</feature>
<dbReference type="Proteomes" id="UP001151518">
    <property type="component" value="Unassembled WGS sequence"/>
</dbReference>
<dbReference type="Pfam" id="PF03542">
    <property type="entry name" value="Tuberin"/>
    <property type="match status" value="1"/>
</dbReference>
<dbReference type="Pfam" id="PF02145">
    <property type="entry name" value="Rap_GAP"/>
    <property type="match status" value="1"/>
</dbReference>
<feature type="domain" description="Rap-GAP" evidence="4">
    <location>
        <begin position="1543"/>
        <end position="1788"/>
    </location>
</feature>
<reference evidence="5" key="1">
    <citation type="submission" date="2022-07" db="EMBL/GenBank/DDBJ databases">
        <title>Phylogenomic reconstructions and comparative analyses of Kickxellomycotina fungi.</title>
        <authorList>
            <person name="Reynolds N.K."/>
            <person name="Stajich J.E."/>
            <person name="Barry K."/>
            <person name="Grigoriev I.V."/>
            <person name="Crous P."/>
            <person name="Smith M.E."/>
        </authorList>
    </citation>
    <scope>NUCLEOTIDE SEQUENCE</scope>
    <source>
        <strain evidence="5">NRRL 3115</strain>
    </source>
</reference>
<dbReference type="InterPro" id="IPR035974">
    <property type="entry name" value="Rap/Ran-GAP_sf"/>
</dbReference>
<dbReference type="GO" id="GO:0051056">
    <property type="term" value="P:regulation of small GTPase mediated signal transduction"/>
    <property type="evidence" value="ECO:0007669"/>
    <property type="project" value="InterPro"/>
</dbReference>
<dbReference type="PROSITE" id="PS50085">
    <property type="entry name" value="RAPGAP"/>
    <property type="match status" value="1"/>
</dbReference>
<dbReference type="InterPro" id="IPR000331">
    <property type="entry name" value="Rap/Ran_GAP_dom"/>
</dbReference>
<dbReference type="InterPro" id="IPR024584">
    <property type="entry name" value="Tuberin_N"/>
</dbReference>
<protein>
    <submittedName>
        <fullName evidence="5">Tuberous sclerosis 2-like protein</fullName>
    </submittedName>
</protein>
<feature type="region of interest" description="Disordered" evidence="2">
    <location>
        <begin position="1799"/>
        <end position="1828"/>
    </location>
</feature>
<proteinExistence type="predicted"/>
<dbReference type="Pfam" id="PF11864">
    <property type="entry name" value="DUF3384"/>
    <property type="match status" value="1"/>
</dbReference>
<name>A0A9W8G5X2_9FUNG</name>
<keyword evidence="1" id="KW-0343">GTPase activation</keyword>
<feature type="region of interest" description="Disordered" evidence="2">
    <location>
        <begin position="70"/>
        <end position="94"/>
    </location>
</feature>
<dbReference type="PANTHER" id="PTHR10063:SF0">
    <property type="entry name" value="TUBERIN"/>
    <property type="match status" value="1"/>
</dbReference>
<evidence type="ECO:0000313" key="6">
    <source>
        <dbReference type="Proteomes" id="UP001151518"/>
    </source>
</evidence>
<feature type="compositionally biased region" description="Polar residues" evidence="2">
    <location>
        <begin position="814"/>
        <end position="833"/>
    </location>
</feature>
<dbReference type="InterPro" id="IPR027107">
    <property type="entry name" value="Tuberin/Ral-act_asu"/>
</dbReference>
<dbReference type="Gene3D" id="3.40.50.11210">
    <property type="entry name" value="Rap/Ran-GAP"/>
    <property type="match status" value="1"/>
</dbReference>
<evidence type="ECO:0000259" key="4">
    <source>
        <dbReference type="PROSITE" id="PS50085"/>
    </source>
</evidence>
<dbReference type="SUPFAM" id="SSF111347">
    <property type="entry name" value="Rap/Ran-GAP"/>
    <property type="match status" value="1"/>
</dbReference>
<dbReference type="EMBL" id="JANBTW010000012">
    <property type="protein sequence ID" value="KAJ2679415.1"/>
    <property type="molecule type" value="Genomic_DNA"/>
</dbReference>
<dbReference type="FunFam" id="3.40.50.11210:FF:000001">
    <property type="entry name" value="Ral GTPase-activating protein subunit alpha-1 isoform 1"/>
    <property type="match status" value="1"/>
</dbReference>
<feature type="region of interest" description="Disordered" evidence="2">
    <location>
        <begin position="148"/>
        <end position="188"/>
    </location>
</feature>
<comment type="caution">
    <text evidence="5">The sequence shown here is derived from an EMBL/GenBank/DDBJ whole genome shotgun (WGS) entry which is preliminary data.</text>
</comment>
<dbReference type="PANTHER" id="PTHR10063">
    <property type="entry name" value="TUBERIN"/>
    <property type="match status" value="1"/>
</dbReference>
<evidence type="ECO:0000313" key="5">
    <source>
        <dbReference type="EMBL" id="KAJ2679415.1"/>
    </source>
</evidence>
<evidence type="ECO:0000256" key="2">
    <source>
        <dbReference type="SAM" id="MobiDB-lite"/>
    </source>
</evidence>
<accession>A0A9W8G5X2</accession>
<evidence type="ECO:0000256" key="1">
    <source>
        <dbReference type="ARBA" id="ARBA00022468"/>
    </source>
</evidence>
<dbReference type="GO" id="GO:0005634">
    <property type="term" value="C:nucleus"/>
    <property type="evidence" value="ECO:0007669"/>
    <property type="project" value="InterPro"/>
</dbReference>
<sequence length="1871" mass="205443">MDEWDDGSAVGLAACTQIEQALVRLALSLLLIQPPETTTTAAAAVVVVVSAVSVSFVVLIVLESSGFNGLHSGERSGEPGRSAHTSKSNNKTSSSSFVALFRNVLRSPFTQDARNDSGSFSDPNSGTTATTGATATAYLSPAAHSVSHMASMLGDQQKQQQQQHQQQQQQHVPEGSHPTAGRTNSYTASSMAESVGSCANMASFDAASIAHDYADLLDKDVPLTGRLDALERLALELRDKKLSNISELWRLLGDIVQHAFYSTDNIELAQEPDQDLVSRARILVLALLVSIAKGEQTNSDFGGNAQQTRREMLDVLGKADGWVETTLAVQSAAWASDNAQCFASDAAAWFERARGWAKMSALECYSESPAREPLYGSPDGAQEALTASLAFLSAIVATEYPVLDPEAVSVMVSSLCDQATQPRLVVENGIEEVTWVWTEAEHLYGVLRLLKTVITYGALSQSVLMPGIMLLCTTVNITICKELCCDIVHTLFTSCYMRDTLLSMNYILRRGNTSLNAKHIYGVSSLTPHQSAVNGMVYYITQVMDTGPTGFQFSLRTGNCLPVLHKAAQCMHPDVLRLVFPYLCKIVNDDRVDSMKPDDWAVLIAVLKDTVDCRLTDKYEDADSTTDEGSEIPTLAYLYDCALQSIVGFFRRCQSPTPALLVELLYKIRAALDDELAQSLLQLIDARGSLRPGSSNWLETLGEIMHLYYFDRARSISLRRYTIQLCGKVFTEAVDLQSSEIQRVPIVMSVFEQLRFEEDEKVVGCILKMLGVTLKKAIDPYLFEKVLEASERAATEPAYHRLTSTSQQQKQSSAPHSTGETSPTHRSITSQQSGAQLPVLVENDSAVKEERLYSSYFRVSLTIKCLLGALEARVSTSDSFSETSYMQWAADTIKLTNLLLDLLESVHTFPSMQREILAMLFRLHSDASLKLYILNPDRDSLMDQRVSLNENARLKLWDSKKASAIGANASDAGSDDDSESSGAASPVANPSDAAVANAIAAVRRNGVPFPIARYVNILLMLFKTNTDIETYYVLCEGLTRQLGNTYLFSAYEEETEELVLYLVNYLRTGICAQETRSRMPLSEKSKIQTLAYELMISIMHYKAFLLREEQDRLISAFCDGLIVASGSTVSPQICLHALRVGMLELPAAMMRMLSSTLLQLAKIYSTAHLSVDLIEFVASMSREQKLYANLRPSDYRMLFAVSINYIRFHNTQRRREASFSTGPGIVGPIESSSNSAMSSRASSSHRRPSSSTAPAVASAAIAVAGNIVASRSSVMDDPVLSQYVLVMAYQVINVYYLSLNPGLKAEIVDHLILGLLQSNYSRDSLDESNEVCLDMILHNYNKTSEDVLGQVDVAIKEDFGPVVERSWLQHNGIVTIRAQKEGPLAQILIRSPSGSFSRVVDLPAEVAKKHTERAELLPTSPLVSPIIESPTSTIAALAPSPPGSTVTLRGRSISRKRRLHSLVISGPSGPSTETDMFPADSICRLLRGELVLQGGKMRAARLPIKFGPAPCLAQEFITAYEGLQNIDPPIMLPTQLEAIARSIRVFDSTSTIDMYKVSVAYVGPGQTTEDEILLNQQGSPAYWNFLRGLGNITRLSDMKGFSAGLDTSGQDIDGRYAITWRDLIGKLVFHVGTLMPAQEGRQEQILRKKAHMGNDYVHIVFNESGKDYDFDTIHTQFNFVQIIVTPVDGQTPAPEEGGSWLQSESDKKLTKFEQLYKVKTQVNPDLPFAGPAMEPKLLSLTALPSFVRSVAIHAAIFSQVFSSSSVVDMRASEFISPWRARLQTIKRIRVHLQKDSAKRAMEIAQQQQQQQQQQSHTSGSGNGSSSGLPPLKFEADLSEFGEIVSEPLQAKTASQALGCLIKDLETFYGRM</sequence>
<feature type="compositionally biased region" description="Low complexity" evidence="2">
    <location>
        <begin position="1805"/>
        <end position="1814"/>
    </location>
</feature>
<feature type="region of interest" description="Disordered" evidence="2">
    <location>
        <begin position="797"/>
        <end position="833"/>
    </location>
</feature>
<feature type="transmembrane region" description="Helical" evidence="3">
    <location>
        <begin position="41"/>
        <end position="62"/>
    </location>
</feature>
<feature type="compositionally biased region" description="Low complexity" evidence="2">
    <location>
        <begin position="1231"/>
        <end position="1242"/>
    </location>
</feature>
<keyword evidence="3" id="KW-0472">Membrane</keyword>
<dbReference type="GO" id="GO:0005096">
    <property type="term" value="F:GTPase activator activity"/>
    <property type="evidence" value="ECO:0007669"/>
    <property type="project" value="UniProtKB-KW"/>
</dbReference>
<evidence type="ECO:0000256" key="3">
    <source>
        <dbReference type="SAM" id="Phobius"/>
    </source>
</evidence>
<dbReference type="InterPro" id="IPR018515">
    <property type="entry name" value="Tuberin-type_domain"/>
</dbReference>
<keyword evidence="3" id="KW-1133">Transmembrane helix</keyword>
<keyword evidence="3" id="KW-0812">Transmembrane</keyword>
<feature type="compositionally biased region" description="Low complexity" evidence="2">
    <location>
        <begin position="156"/>
        <end position="171"/>
    </location>
</feature>
<gene>
    <name evidence="5" type="primary">TSC2</name>
    <name evidence="5" type="ORF">GGI25_001550</name>
</gene>
<dbReference type="OrthoDB" id="19311at2759"/>